<dbReference type="AlphaFoldDB" id="A0A368FI71"/>
<evidence type="ECO:0000313" key="3">
    <source>
        <dbReference type="Proteomes" id="UP000252519"/>
    </source>
</evidence>
<comment type="caution">
    <text evidence="2">The sequence shown here is derived from an EMBL/GenBank/DDBJ whole genome shotgun (WGS) entry which is preliminary data.</text>
</comment>
<proteinExistence type="predicted"/>
<accession>A0A368FI71</accession>
<feature type="region of interest" description="Disordered" evidence="1">
    <location>
        <begin position="1"/>
        <end position="21"/>
    </location>
</feature>
<evidence type="ECO:0000313" key="2">
    <source>
        <dbReference type="EMBL" id="RCN31914.1"/>
    </source>
</evidence>
<name>A0A368FI71_ANCCA</name>
<dbReference type="Proteomes" id="UP000252519">
    <property type="component" value="Unassembled WGS sequence"/>
</dbReference>
<reference evidence="2 3" key="1">
    <citation type="submission" date="2014-10" db="EMBL/GenBank/DDBJ databases">
        <title>Draft genome of the hookworm Ancylostoma caninum.</title>
        <authorList>
            <person name="Mitreva M."/>
        </authorList>
    </citation>
    <scope>NUCLEOTIDE SEQUENCE [LARGE SCALE GENOMIC DNA]</scope>
    <source>
        <strain evidence="2 3">Baltimore</strain>
    </source>
</reference>
<sequence length="96" mass="10922">MAPKRKLQEKGEPPKKKAPTFTEQEARKLIALYCEARERYHGTVRHEEAKVLLELRKVELARAKLELERLTAAVPGGTASTCTAPPSTYPYTYYNM</sequence>
<dbReference type="EMBL" id="JOJR01001192">
    <property type="protein sequence ID" value="RCN31914.1"/>
    <property type="molecule type" value="Genomic_DNA"/>
</dbReference>
<evidence type="ECO:0000256" key="1">
    <source>
        <dbReference type="SAM" id="MobiDB-lite"/>
    </source>
</evidence>
<keyword evidence="3" id="KW-1185">Reference proteome</keyword>
<organism evidence="2 3">
    <name type="scientific">Ancylostoma caninum</name>
    <name type="common">Dog hookworm</name>
    <dbReference type="NCBI Taxonomy" id="29170"/>
    <lineage>
        <taxon>Eukaryota</taxon>
        <taxon>Metazoa</taxon>
        <taxon>Ecdysozoa</taxon>
        <taxon>Nematoda</taxon>
        <taxon>Chromadorea</taxon>
        <taxon>Rhabditida</taxon>
        <taxon>Rhabditina</taxon>
        <taxon>Rhabditomorpha</taxon>
        <taxon>Strongyloidea</taxon>
        <taxon>Ancylostomatidae</taxon>
        <taxon>Ancylostomatinae</taxon>
        <taxon>Ancylostoma</taxon>
    </lineage>
</organism>
<protein>
    <submittedName>
        <fullName evidence="2">Uncharacterized protein</fullName>
    </submittedName>
</protein>
<feature type="compositionally biased region" description="Basic and acidic residues" evidence="1">
    <location>
        <begin position="1"/>
        <end position="15"/>
    </location>
</feature>
<dbReference type="OrthoDB" id="10583859at2759"/>
<gene>
    <name evidence="2" type="ORF">ANCCAN_22284</name>
</gene>